<dbReference type="Pfam" id="PF13041">
    <property type="entry name" value="PPR_2"/>
    <property type="match status" value="2"/>
</dbReference>
<accession>M4F0C7</accession>
<protein>
    <recommendedName>
        <fullName evidence="5">Sulfotransferase</fullName>
        <ecNumber evidence="5">2.8.2.-</ecNumber>
    </recommendedName>
</protein>
<keyword evidence="3" id="KW-0677">Repeat</keyword>
<dbReference type="InterPro" id="IPR027417">
    <property type="entry name" value="P-loop_NTPase"/>
</dbReference>
<reference evidence="8" key="2">
    <citation type="journal article" date="2018" name="Hortic Res">
        <title>Improved Brassica rapa reference genome by single-molecule sequencing and chromosome conformation capture technologies.</title>
        <authorList>
            <person name="Zhang L."/>
            <person name="Cai X."/>
            <person name="Wu J."/>
            <person name="Liu M."/>
            <person name="Grob S."/>
            <person name="Cheng F."/>
            <person name="Liang J."/>
            <person name="Cai C."/>
            <person name="Liu Z."/>
            <person name="Liu B."/>
            <person name="Wang F."/>
            <person name="Li S."/>
            <person name="Liu F."/>
            <person name="Li X."/>
            <person name="Cheng L."/>
            <person name="Yang W."/>
            <person name="Li M.H."/>
            <person name="Grossniklaus U."/>
            <person name="Zheng H."/>
            <person name="Wang X."/>
        </authorList>
    </citation>
    <scope>NUCLEOTIDE SEQUENCE [LARGE SCALE GENOMIC DNA]</scope>
    <source>
        <strain evidence="8">cv. Chiifu-401-42</strain>
    </source>
</reference>
<keyword evidence="2 5" id="KW-0808">Transferase</keyword>
<keyword evidence="8" id="KW-1185">Reference proteome</keyword>
<reference evidence="7" key="3">
    <citation type="submission" date="2023-03" db="UniProtKB">
        <authorList>
            <consortium name="EnsemblPlants"/>
        </authorList>
    </citation>
    <scope>IDENTIFICATION</scope>
    <source>
        <strain evidence="7">cv. Chiifu-401-42</strain>
    </source>
</reference>
<dbReference type="eggNOG" id="KOG4197">
    <property type="taxonomic scope" value="Eukaryota"/>
</dbReference>
<dbReference type="Pfam" id="PF12854">
    <property type="entry name" value="PPR_1"/>
    <property type="match status" value="1"/>
</dbReference>
<dbReference type="Gene3D" id="3.40.50.300">
    <property type="entry name" value="P-loop containing nucleotide triphosphate hydrolases"/>
    <property type="match status" value="1"/>
</dbReference>
<dbReference type="EC" id="2.8.2.-" evidence="5"/>
<feature type="repeat" description="PPR" evidence="4">
    <location>
        <begin position="404"/>
        <end position="438"/>
    </location>
</feature>
<feature type="repeat" description="PPR" evidence="4">
    <location>
        <begin position="474"/>
        <end position="508"/>
    </location>
</feature>
<dbReference type="InterPro" id="IPR011990">
    <property type="entry name" value="TPR-like_helical_dom_sf"/>
</dbReference>
<evidence type="ECO:0000259" key="6">
    <source>
        <dbReference type="Pfam" id="PF00685"/>
    </source>
</evidence>
<feature type="domain" description="Sulfotransferase" evidence="6">
    <location>
        <begin position="64"/>
        <end position="321"/>
    </location>
</feature>
<dbReference type="GO" id="GO:0051923">
    <property type="term" value="P:sulfation"/>
    <property type="evidence" value="ECO:0000318"/>
    <property type="project" value="GO_Central"/>
</dbReference>
<dbReference type="GO" id="GO:0005737">
    <property type="term" value="C:cytoplasm"/>
    <property type="evidence" value="ECO:0000318"/>
    <property type="project" value="GO_Central"/>
</dbReference>
<dbReference type="PANTHER" id="PTHR11783">
    <property type="entry name" value="SULFOTRANSFERASE SULT"/>
    <property type="match status" value="1"/>
</dbReference>
<dbReference type="HOGENOM" id="CLU_468014_0_0_1"/>
<dbReference type="EnsemblPlants" id="Bra034521.1">
    <property type="protein sequence ID" value="Bra034521.1-P"/>
    <property type="gene ID" value="Bra034521"/>
</dbReference>
<dbReference type="NCBIfam" id="TIGR00756">
    <property type="entry name" value="PPR"/>
    <property type="match status" value="5"/>
</dbReference>
<dbReference type="PROSITE" id="PS51375">
    <property type="entry name" value="PPR"/>
    <property type="match status" value="5"/>
</dbReference>
<evidence type="ECO:0000256" key="2">
    <source>
        <dbReference type="ARBA" id="ARBA00022679"/>
    </source>
</evidence>
<dbReference type="GO" id="GO:0008146">
    <property type="term" value="F:sulfotransferase activity"/>
    <property type="evidence" value="ECO:0000318"/>
    <property type="project" value="GO_Central"/>
</dbReference>
<dbReference type="Proteomes" id="UP000011750">
    <property type="component" value="Unassembled WGS sequence"/>
</dbReference>
<feature type="repeat" description="PPR" evidence="4">
    <location>
        <begin position="509"/>
        <end position="543"/>
    </location>
</feature>
<dbReference type="eggNOG" id="KOG1584">
    <property type="taxonomic scope" value="Eukaryota"/>
</dbReference>
<feature type="repeat" description="PPR" evidence="4">
    <location>
        <begin position="369"/>
        <end position="403"/>
    </location>
</feature>
<feature type="repeat" description="PPR" evidence="4">
    <location>
        <begin position="439"/>
        <end position="473"/>
    </location>
</feature>
<dbReference type="Gene3D" id="1.25.40.10">
    <property type="entry name" value="Tetratricopeptide repeat domain"/>
    <property type="match status" value="2"/>
</dbReference>
<dbReference type="AlphaFoldDB" id="M4F0C7"/>
<dbReference type="InterPro" id="IPR002885">
    <property type="entry name" value="PPR_rpt"/>
</dbReference>
<reference evidence="8" key="1">
    <citation type="journal article" date="2011" name="Nat. Genet.">
        <title>The genome of the mesopolyploid crop species Brassica rapa.</title>
        <authorList>
            <consortium name="Brassica rapa Genome Sequencing Project Consortium"/>
            <person name="Wang X."/>
            <person name="Wang H."/>
            <person name="Wang J."/>
            <person name="Sun R."/>
            <person name="Wu J."/>
            <person name="Liu S."/>
            <person name="Bai Y."/>
            <person name="Mun J.H."/>
            <person name="Bancroft I."/>
            <person name="Cheng F."/>
            <person name="Huang S."/>
            <person name="Li X."/>
            <person name="Hua W."/>
            <person name="Wang J."/>
            <person name="Wang X."/>
            <person name="Freeling M."/>
            <person name="Pires J.C."/>
            <person name="Paterson A.H."/>
            <person name="Chalhoub B."/>
            <person name="Wang B."/>
            <person name="Hayward A."/>
            <person name="Sharpe A.G."/>
            <person name="Park B.S."/>
            <person name="Weisshaar B."/>
            <person name="Liu B."/>
            <person name="Li B."/>
            <person name="Liu B."/>
            <person name="Tong C."/>
            <person name="Song C."/>
            <person name="Duran C."/>
            <person name="Peng C."/>
            <person name="Geng C."/>
            <person name="Koh C."/>
            <person name="Lin C."/>
            <person name="Edwards D."/>
            <person name="Mu D."/>
            <person name="Shen D."/>
            <person name="Soumpourou E."/>
            <person name="Li F."/>
            <person name="Fraser F."/>
            <person name="Conant G."/>
            <person name="Lassalle G."/>
            <person name="King G.J."/>
            <person name="Bonnema G."/>
            <person name="Tang H."/>
            <person name="Wang H."/>
            <person name="Belcram H."/>
            <person name="Zhou H."/>
            <person name="Hirakawa H."/>
            <person name="Abe H."/>
            <person name="Guo H."/>
            <person name="Wang H."/>
            <person name="Jin H."/>
            <person name="Parkin I.A."/>
            <person name="Batley J."/>
            <person name="Kim J.S."/>
            <person name="Just J."/>
            <person name="Li J."/>
            <person name="Xu J."/>
            <person name="Deng J."/>
            <person name="Kim J.A."/>
            <person name="Li J."/>
            <person name="Yu J."/>
            <person name="Meng J."/>
            <person name="Wang J."/>
            <person name="Min J."/>
            <person name="Poulain J."/>
            <person name="Wang J."/>
            <person name="Hatakeyama K."/>
            <person name="Wu K."/>
            <person name="Wang L."/>
            <person name="Fang L."/>
            <person name="Trick M."/>
            <person name="Links M.G."/>
            <person name="Zhao M."/>
            <person name="Jin M."/>
            <person name="Ramchiary N."/>
            <person name="Drou N."/>
            <person name="Berkman P.J."/>
            <person name="Cai Q."/>
            <person name="Huang Q."/>
            <person name="Li R."/>
            <person name="Tabata S."/>
            <person name="Cheng S."/>
            <person name="Zhang S."/>
            <person name="Zhang S."/>
            <person name="Huang S."/>
            <person name="Sato S."/>
            <person name="Sun S."/>
            <person name="Kwon S.J."/>
            <person name="Choi S.R."/>
            <person name="Lee T.H."/>
            <person name="Fan W."/>
            <person name="Zhao X."/>
            <person name="Tan X."/>
            <person name="Xu X."/>
            <person name="Wang Y."/>
            <person name="Qiu Y."/>
            <person name="Yin Y."/>
            <person name="Li Y."/>
            <person name="Du Y."/>
            <person name="Liao Y."/>
            <person name="Lim Y."/>
            <person name="Narusaka Y."/>
            <person name="Wang Y."/>
            <person name="Wang Z."/>
            <person name="Li Z."/>
            <person name="Wang Z."/>
            <person name="Xiong Z."/>
            <person name="Zhang Z."/>
        </authorList>
    </citation>
    <scope>NUCLEOTIDE SEQUENCE [LARGE SCALE GENOMIC DNA]</scope>
    <source>
        <strain evidence="8">cv. Chiifu-401-42</strain>
    </source>
</reference>
<dbReference type="InterPro" id="IPR000863">
    <property type="entry name" value="Sulfotransferase_dom"/>
</dbReference>
<evidence type="ECO:0000256" key="3">
    <source>
        <dbReference type="ARBA" id="ARBA00022737"/>
    </source>
</evidence>
<evidence type="ECO:0000256" key="1">
    <source>
        <dbReference type="ARBA" id="ARBA00005771"/>
    </source>
</evidence>
<evidence type="ECO:0000313" key="7">
    <source>
        <dbReference type="EnsemblPlants" id="Bra034521.1-P"/>
    </source>
</evidence>
<dbReference type="SUPFAM" id="SSF52540">
    <property type="entry name" value="P-loop containing nucleoside triphosphate hydrolases"/>
    <property type="match status" value="1"/>
</dbReference>
<evidence type="ECO:0000313" key="8">
    <source>
        <dbReference type="Proteomes" id="UP000011750"/>
    </source>
</evidence>
<proteinExistence type="inferred from homology"/>
<organism evidence="7 8">
    <name type="scientific">Brassica campestris</name>
    <name type="common">Field mustard</name>
    <dbReference type="NCBI Taxonomy" id="3711"/>
    <lineage>
        <taxon>Eukaryota</taxon>
        <taxon>Viridiplantae</taxon>
        <taxon>Streptophyta</taxon>
        <taxon>Embryophyta</taxon>
        <taxon>Tracheophyta</taxon>
        <taxon>Spermatophyta</taxon>
        <taxon>Magnoliopsida</taxon>
        <taxon>eudicotyledons</taxon>
        <taxon>Gunneridae</taxon>
        <taxon>Pentapetalae</taxon>
        <taxon>rosids</taxon>
        <taxon>malvids</taxon>
        <taxon>Brassicales</taxon>
        <taxon>Brassicaceae</taxon>
        <taxon>Brassiceae</taxon>
        <taxon>Brassica</taxon>
    </lineage>
</organism>
<evidence type="ECO:0000256" key="5">
    <source>
        <dbReference type="RuleBase" id="RU361155"/>
    </source>
</evidence>
<dbReference type="Gramene" id="Bra034521.1">
    <property type="protein sequence ID" value="Bra034521.1-P"/>
    <property type="gene ID" value="Bra034521"/>
</dbReference>
<dbReference type="InParanoid" id="M4F0C7"/>
<dbReference type="Pfam" id="PF00685">
    <property type="entry name" value="Sulfotransfer_1"/>
    <property type="match status" value="1"/>
</dbReference>
<evidence type="ECO:0000256" key="4">
    <source>
        <dbReference type="PROSITE-ProRule" id="PRU00708"/>
    </source>
</evidence>
<comment type="similarity">
    <text evidence="1 5">Belongs to the sulfotransferase 1 family.</text>
</comment>
<name>M4F0C7_BRACM</name>
<sequence length="583" mass="66083">MDPKELPPNVRDDKISEETKKLISSLPTHTDSQGQKLCKYQGCWYYYNTLQGVLNFQSGFQPQDTDIIIASYPKSGTTWLKALIVALLERSKNHSSSNDHPLLHDNPHGIVPFLEIDVFHESSSPNLDKFSATPRLFSTHMPLHAMHETLKQTPCKIVYVCRNLKDTLISTWLFACAILKIEPTRSILESMFKSLCNGTIFYGPFWDHLLSYWRGSFEDPKHVLFMRYEEMKSEPHEQIKRLADFLGSPFTKQEEESGSVEEILDLCSLRNLSSLEVNKTGKVNNVDHKNFFRKGEVGDSKNYLTPEMENKIDMIIQEKLQEPETATLIDSKLLFTINSVTFTTLNLNNKASEAVALVDRLVAKGCQPNLVTYGAVVNGLCKRGEIDLALLLLKKMDKAKIEVNLVIYNTVIDGFCQVGDCDITQEIFKQMVSSGLAPNIWTYNILLDGLCNNRKLEKALVISENMQKSGTDLDIYTYNIIIHGMCKAGVIEDTHDLFCSLSLKGVKPDVVTYNTMISGLCNNRLKHEAYAFFRKMKQDGPLPDDLTYNVLIRAHLEGGDKAASAEFIKELISNLWFCHYYVA</sequence>